<evidence type="ECO:0000313" key="2">
    <source>
        <dbReference type="EMBL" id="KLO14789.1"/>
    </source>
</evidence>
<dbReference type="InParanoid" id="A0A0H2RSF6"/>
<evidence type="ECO:0008006" key="4">
    <source>
        <dbReference type="Google" id="ProtNLM"/>
    </source>
</evidence>
<feature type="signal peptide" evidence="1">
    <location>
        <begin position="1"/>
        <end position="18"/>
    </location>
</feature>
<dbReference type="EMBL" id="KQ085938">
    <property type="protein sequence ID" value="KLO14789.1"/>
    <property type="molecule type" value="Genomic_DNA"/>
</dbReference>
<reference evidence="2 3" key="1">
    <citation type="submission" date="2015-04" db="EMBL/GenBank/DDBJ databases">
        <title>Complete genome sequence of Schizopora paradoxa KUC8140, a cosmopolitan wood degrader in East Asia.</title>
        <authorList>
            <consortium name="DOE Joint Genome Institute"/>
            <person name="Min B."/>
            <person name="Park H."/>
            <person name="Jang Y."/>
            <person name="Kim J.-J."/>
            <person name="Kim K.H."/>
            <person name="Pangilinan J."/>
            <person name="Lipzen A."/>
            <person name="Riley R."/>
            <person name="Grigoriev I.V."/>
            <person name="Spatafora J.W."/>
            <person name="Choi I.-G."/>
        </authorList>
    </citation>
    <scope>NUCLEOTIDE SEQUENCE [LARGE SCALE GENOMIC DNA]</scope>
    <source>
        <strain evidence="2 3">KUC8140</strain>
    </source>
</reference>
<gene>
    <name evidence="2" type="ORF">SCHPADRAFT_902930</name>
</gene>
<accession>A0A0H2RSF6</accession>
<sequence>MRLSFAISAIALITRIRGAPSNAGRSGLLEDRAVYEFELDYDGLDAQEAFSWSEHTGELSTQITQTSFKVLETDPSVEAGEKRSVGWYDPRLRGGRMLDYATPRLGEPLNVIISAHSDPYVLTDSGLHMYAKSIDFSEECLGLHLGNLQQADLGDGNGKTDELFLARQYYFPVWGTCWESVAGGNHFRAWKQNGTLANSGAWFLAVSKEENSGKQHKIVEDGYNVGRDLLVDRASRVSHHNGMWWKAVVEWNEDDLLKPGAEGINHNIAQDGRVAILTVQRI</sequence>
<dbReference type="OrthoDB" id="2310204at2759"/>
<evidence type="ECO:0000256" key="1">
    <source>
        <dbReference type="SAM" id="SignalP"/>
    </source>
</evidence>
<evidence type="ECO:0000313" key="3">
    <source>
        <dbReference type="Proteomes" id="UP000053477"/>
    </source>
</evidence>
<organism evidence="2 3">
    <name type="scientific">Schizopora paradoxa</name>
    <dbReference type="NCBI Taxonomy" id="27342"/>
    <lineage>
        <taxon>Eukaryota</taxon>
        <taxon>Fungi</taxon>
        <taxon>Dikarya</taxon>
        <taxon>Basidiomycota</taxon>
        <taxon>Agaricomycotina</taxon>
        <taxon>Agaricomycetes</taxon>
        <taxon>Hymenochaetales</taxon>
        <taxon>Schizoporaceae</taxon>
        <taxon>Schizopora</taxon>
    </lineage>
</organism>
<name>A0A0H2RSF6_9AGAM</name>
<protein>
    <recommendedName>
        <fullName evidence="4">Secreted protein</fullName>
    </recommendedName>
</protein>
<keyword evidence="1" id="KW-0732">Signal</keyword>
<keyword evidence="3" id="KW-1185">Reference proteome</keyword>
<dbReference type="Proteomes" id="UP000053477">
    <property type="component" value="Unassembled WGS sequence"/>
</dbReference>
<proteinExistence type="predicted"/>
<feature type="chain" id="PRO_5005201963" description="Secreted protein" evidence="1">
    <location>
        <begin position="19"/>
        <end position="282"/>
    </location>
</feature>
<dbReference type="AlphaFoldDB" id="A0A0H2RSF6"/>